<dbReference type="EMBL" id="LNYL01000021">
    <property type="protein sequence ID" value="KTD29793.1"/>
    <property type="molecule type" value="Genomic_DNA"/>
</dbReference>
<name>A0A0W0WBQ9_9GAMM</name>
<proteinExistence type="predicted"/>
<accession>A0A0W0WBQ9</accession>
<organism evidence="1 2">
    <name type="scientific">Legionella maceachernii</name>
    <dbReference type="NCBI Taxonomy" id="466"/>
    <lineage>
        <taxon>Bacteria</taxon>
        <taxon>Pseudomonadati</taxon>
        <taxon>Pseudomonadota</taxon>
        <taxon>Gammaproteobacteria</taxon>
        <taxon>Legionellales</taxon>
        <taxon>Legionellaceae</taxon>
        <taxon>Legionella</taxon>
    </lineage>
</organism>
<sequence length="271" mass="30999">MDPLGELEASLAYMFELQAKNTGGYIDPLVNKLRRALDHYQEKPSSNSLKALITALRNAFPVIEKYSVDSYKVRQNIEVIAQREGEAINWSSSKQTNRYPFFHPPATPKDTNTDLIPWLTSRIGKDFNNLDGVAQVKALISLKAEMEFRTKLRLHLYANPDFLVEIAMKSSQAFFKLMGSSLGHHLEKYQIAKAVYHHARTMIDESLEPVERAVQLFNSLNNKLYPLHQIEKLLEDPKAKAVLDKSELSELLQLYQSEEYREQQDYGAPAV</sequence>
<gene>
    <name evidence="1" type="ORF">Lmac_0737</name>
</gene>
<protein>
    <submittedName>
        <fullName evidence="1">Uncharacterized protein</fullName>
    </submittedName>
</protein>
<evidence type="ECO:0000313" key="2">
    <source>
        <dbReference type="Proteomes" id="UP000054908"/>
    </source>
</evidence>
<dbReference type="Proteomes" id="UP000054908">
    <property type="component" value="Unassembled WGS sequence"/>
</dbReference>
<comment type="caution">
    <text evidence="1">The sequence shown here is derived from an EMBL/GenBank/DDBJ whole genome shotgun (WGS) entry which is preliminary data.</text>
</comment>
<reference evidence="1 2" key="1">
    <citation type="submission" date="2015-11" db="EMBL/GenBank/DDBJ databases">
        <title>Genomic analysis of 38 Legionella species identifies large and diverse effector repertoires.</title>
        <authorList>
            <person name="Burstein D."/>
            <person name="Amaro F."/>
            <person name="Zusman T."/>
            <person name="Lifshitz Z."/>
            <person name="Cohen O."/>
            <person name="Gilbert J.A."/>
            <person name="Pupko T."/>
            <person name="Shuman H.A."/>
            <person name="Segal G."/>
        </authorList>
    </citation>
    <scope>NUCLEOTIDE SEQUENCE [LARGE SCALE GENOMIC DNA]</scope>
    <source>
        <strain evidence="1 2">PX-1-G2-E2</strain>
    </source>
</reference>
<dbReference type="AlphaFoldDB" id="A0A0W0WBQ9"/>
<evidence type="ECO:0000313" key="1">
    <source>
        <dbReference type="EMBL" id="KTD29793.1"/>
    </source>
</evidence>
<keyword evidence="2" id="KW-1185">Reference proteome</keyword>
<dbReference type="PATRIC" id="fig|466.6.peg.791"/>